<name>A0A9X2HWI8_9GAMM</name>
<evidence type="ECO:0000256" key="2">
    <source>
        <dbReference type="ARBA" id="ARBA00004162"/>
    </source>
</evidence>
<evidence type="ECO:0000313" key="11">
    <source>
        <dbReference type="EMBL" id="MCP8898329.1"/>
    </source>
</evidence>
<keyword evidence="9 10" id="KW-0472">Membrane</keyword>
<dbReference type="Pfam" id="PF03748">
    <property type="entry name" value="FliL"/>
    <property type="match status" value="1"/>
</dbReference>
<keyword evidence="12" id="KW-1185">Reference proteome</keyword>
<comment type="function">
    <text evidence="1 10">Controls the rotational direction of flagella during chemotaxis.</text>
</comment>
<keyword evidence="11" id="KW-0969">Cilium</keyword>
<keyword evidence="11" id="KW-0282">Flagellum</keyword>
<dbReference type="EMBL" id="JAMFTH010000001">
    <property type="protein sequence ID" value="MCP8898329.1"/>
    <property type="molecule type" value="Genomic_DNA"/>
</dbReference>
<dbReference type="GO" id="GO:0071978">
    <property type="term" value="P:bacterial-type flagellum-dependent swarming motility"/>
    <property type="evidence" value="ECO:0007669"/>
    <property type="project" value="TreeGrafter"/>
</dbReference>
<protein>
    <recommendedName>
        <fullName evidence="10">Flagellar protein FliL</fullName>
    </recommendedName>
</protein>
<keyword evidence="4" id="KW-1003">Cell membrane</keyword>
<keyword evidence="5 10" id="KW-0145">Chemotaxis</keyword>
<evidence type="ECO:0000313" key="12">
    <source>
        <dbReference type="Proteomes" id="UP001139319"/>
    </source>
</evidence>
<comment type="caution">
    <text evidence="11">The sequence shown here is derived from an EMBL/GenBank/DDBJ whole genome shotgun (WGS) entry which is preliminary data.</text>
</comment>
<dbReference type="GO" id="GO:0005886">
    <property type="term" value="C:plasma membrane"/>
    <property type="evidence" value="ECO:0007669"/>
    <property type="project" value="UniProtKB-SubCell"/>
</dbReference>
<sequence>MAEDDQEENEGAEGEQPEKGKKKKWLLLGGALLLLIAASVGATLYFLGFFGAEEASEQPVEEPVEEVSAAVYYPLKPAFITNFDVRGRQRFMQAELTLMLRDNSVIPAIELHMPAIRNALVMLMRGQDYRELQTPEGKALLRQRALLEVQEVLQQEIDSPGVEQVLFTNLVLQ</sequence>
<evidence type="ECO:0000256" key="8">
    <source>
        <dbReference type="ARBA" id="ARBA00022989"/>
    </source>
</evidence>
<evidence type="ECO:0000256" key="9">
    <source>
        <dbReference type="ARBA" id="ARBA00023136"/>
    </source>
</evidence>
<keyword evidence="7 10" id="KW-0283">Flagellar rotation</keyword>
<evidence type="ECO:0000256" key="6">
    <source>
        <dbReference type="ARBA" id="ARBA00022692"/>
    </source>
</evidence>
<evidence type="ECO:0000256" key="3">
    <source>
        <dbReference type="ARBA" id="ARBA00008281"/>
    </source>
</evidence>
<reference evidence="11" key="1">
    <citation type="submission" date="2022-05" db="EMBL/GenBank/DDBJ databases">
        <authorList>
            <person name="Sun H.-N."/>
        </authorList>
    </citation>
    <scope>NUCLEOTIDE SEQUENCE</scope>
    <source>
        <strain evidence="11">HB14</strain>
    </source>
</reference>
<keyword evidence="11" id="KW-0966">Cell projection</keyword>
<dbReference type="GO" id="GO:0009425">
    <property type="term" value="C:bacterial-type flagellum basal body"/>
    <property type="evidence" value="ECO:0007669"/>
    <property type="project" value="InterPro"/>
</dbReference>
<evidence type="ECO:0000256" key="10">
    <source>
        <dbReference type="RuleBase" id="RU364125"/>
    </source>
</evidence>
<accession>A0A9X2HWI8</accession>
<evidence type="ECO:0000256" key="7">
    <source>
        <dbReference type="ARBA" id="ARBA00022779"/>
    </source>
</evidence>
<organism evidence="11 12">
    <name type="scientific">Gilvimarinus xylanilyticus</name>
    <dbReference type="NCBI Taxonomy" id="2944139"/>
    <lineage>
        <taxon>Bacteria</taxon>
        <taxon>Pseudomonadati</taxon>
        <taxon>Pseudomonadota</taxon>
        <taxon>Gammaproteobacteria</taxon>
        <taxon>Cellvibrionales</taxon>
        <taxon>Cellvibrionaceae</taxon>
        <taxon>Gilvimarinus</taxon>
    </lineage>
</organism>
<keyword evidence="6 10" id="KW-0812">Transmembrane</keyword>
<comment type="subcellular location">
    <subcellularLocation>
        <location evidence="10">Cell inner membrane</location>
    </subcellularLocation>
    <subcellularLocation>
        <location evidence="2">Cell membrane</location>
        <topology evidence="2">Single-pass membrane protein</topology>
    </subcellularLocation>
</comment>
<evidence type="ECO:0000256" key="1">
    <source>
        <dbReference type="ARBA" id="ARBA00002254"/>
    </source>
</evidence>
<keyword evidence="8 10" id="KW-1133">Transmembrane helix</keyword>
<evidence type="ECO:0000256" key="5">
    <source>
        <dbReference type="ARBA" id="ARBA00022500"/>
    </source>
</evidence>
<reference evidence="11" key="2">
    <citation type="submission" date="2023-01" db="EMBL/GenBank/DDBJ databases">
        <title>Gilvimarinus xylanilyticus HB14 isolated from Caulerpa lentillifera aquaculture base in Hainan, China.</title>
        <authorList>
            <person name="Zhang Y.-J."/>
        </authorList>
    </citation>
    <scope>NUCLEOTIDE SEQUENCE</scope>
    <source>
        <strain evidence="11">HB14</strain>
    </source>
</reference>
<dbReference type="RefSeq" id="WP_253966611.1">
    <property type="nucleotide sequence ID" value="NZ_JAMFTH010000001.1"/>
</dbReference>
<dbReference type="AlphaFoldDB" id="A0A9X2HWI8"/>
<keyword evidence="10" id="KW-0997">Cell inner membrane</keyword>
<dbReference type="Proteomes" id="UP001139319">
    <property type="component" value="Unassembled WGS sequence"/>
</dbReference>
<dbReference type="InterPro" id="IPR005503">
    <property type="entry name" value="FliL"/>
</dbReference>
<dbReference type="PANTHER" id="PTHR35091:SF2">
    <property type="entry name" value="FLAGELLAR PROTEIN FLIL"/>
    <property type="match status" value="1"/>
</dbReference>
<feature type="transmembrane region" description="Helical" evidence="10">
    <location>
        <begin position="25"/>
        <end position="50"/>
    </location>
</feature>
<dbReference type="GO" id="GO:0006935">
    <property type="term" value="P:chemotaxis"/>
    <property type="evidence" value="ECO:0007669"/>
    <property type="project" value="UniProtKB-KW"/>
</dbReference>
<comment type="similarity">
    <text evidence="3 10">Belongs to the FliL family.</text>
</comment>
<proteinExistence type="inferred from homology"/>
<evidence type="ECO:0000256" key="4">
    <source>
        <dbReference type="ARBA" id="ARBA00022475"/>
    </source>
</evidence>
<gene>
    <name evidence="11" type="ORF">M6D89_03335</name>
</gene>
<dbReference type="PANTHER" id="PTHR35091">
    <property type="entry name" value="FLAGELLAR PROTEIN FLIL"/>
    <property type="match status" value="1"/>
</dbReference>